<evidence type="ECO:0000313" key="9">
    <source>
        <dbReference type="Proteomes" id="UP000272888"/>
    </source>
</evidence>
<dbReference type="GO" id="GO:0005886">
    <property type="term" value="C:plasma membrane"/>
    <property type="evidence" value="ECO:0007669"/>
    <property type="project" value="UniProtKB-SubCell"/>
</dbReference>
<evidence type="ECO:0000256" key="1">
    <source>
        <dbReference type="ARBA" id="ARBA00004651"/>
    </source>
</evidence>
<keyword evidence="6 7" id="KW-0472">Membrane</keyword>
<dbReference type="EMBL" id="RAWB01000762">
    <property type="protein sequence ID" value="RKH40220.1"/>
    <property type="molecule type" value="Genomic_DNA"/>
</dbReference>
<dbReference type="Pfam" id="PF04226">
    <property type="entry name" value="Transgly_assoc"/>
    <property type="match status" value="1"/>
</dbReference>
<evidence type="ECO:0000313" key="8">
    <source>
        <dbReference type="EMBL" id="RKH40220.1"/>
    </source>
</evidence>
<comment type="similarity">
    <text evidence="2">Belongs to the UPF0410 family.</text>
</comment>
<dbReference type="PANTHER" id="PTHR33884">
    <property type="entry name" value="UPF0410 PROTEIN YMGE"/>
    <property type="match status" value="1"/>
</dbReference>
<dbReference type="RefSeq" id="WP_120648238.1">
    <property type="nucleotide sequence ID" value="NZ_RAWB01000762.1"/>
</dbReference>
<evidence type="ECO:0000256" key="5">
    <source>
        <dbReference type="ARBA" id="ARBA00022989"/>
    </source>
</evidence>
<dbReference type="Proteomes" id="UP000272888">
    <property type="component" value="Unassembled WGS sequence"/>
</dbReference>
<dbReference type="PANTHER" id="PTHR33884:SF3">
    <property type="entry name" value="UPF0410 PROTEIN YMGE"/>
    <property type="match status" value="1"/>
</dbReference>
<feature type="transmembrane region" description="Helical" evidence="7">
    <location>
        <begin position="6"/>
        <end position="21"/>
    </location>
</feature>
<accession>A0A3A8N9T8</accession>
<proteinExistence type="inferred from homology"/>
<evidence type="ECO:0000256" key="3">
    <source>
        <dbReference type="ARBA" id="ARBA00022475"/>
    </source>
</evidence>
<keyword evidence="5 7" id="KW-1133">Transmembrane helix</keyword>
<keyword evidence="4 7" id="KW-0812">Transmembrane</keyword>
<evidence type="ECO:0000256" key="4">
    <source>
        <dbReference type="ARBA" id="ARBA00022692"/>
    </source>
</evidence>
<feature type="transmembrane region" description="Helical" evidence="7">
    <location>
        <begin position="28"/>
        <end position="50"/>
    </location>
</feature>
<keyword evidence="3" id="KW-1003">Cell membrane</keyword>
<comment type="subcellular location">
    <subcellularLocation>
        <location evidence="1">Cell membrane</location>
        <topology evidence="1">Multi-pass membrane protein</topology>
    </subcellularLocation>
</comment>
<comment type="caution">
    <text evidence="8">The sequence shown here is derived from an EMBL/GenBank/DDBJ whole genome shotgun (WGS) entry which is preliminary data.</text>
</comment>
<dbReference type="InterPro" id="IPR007341">
    <property type="entry name" value="Transgly_assoc"/>
</dbReference>
<gene>
    <name evidence="8" type="ORF">D7V93_39735</name>
</gene>
<keyword evidence="9" id="KW-1185">Reference proteome</keyword>
<organism evidence="8 9">
    <name type="scientific">Corallococcus llansteffanensis</name>
    <dbReference type="NCBI Taxonomy" id="2316731"/>
    <lineage>
        <taxon>Bacteria</taxon>
        <taxon>Pseudomonadati</taxon>
        <taxon>Myxococcota</taxon>
        <taxon>Myxococcia</taxon>
        <taxon>Myxococcales</taxon>
        <taxon>Cystobacterineae</taxon>
        <taxon>Myxococcaceae</taxon>
        <taxon>Corallococcus</taxon>
    </lineage>
</organism>
<evidence type="ECO:0000256" key="2">
    <source>
        <dbReference type="ARBA" id="ARBA00011006"/>
    </source>
</evidence>
<evidence type="ECO:0000256" key="6">
    <source>
        <dbReference type="ARBA" id="ARBA00023136"/>
    </source>
</evidence>
<feature type="transmembrane region" description="Helical" evidence="7">
    <location>
        <begin position="62"/>
        <end position="81"/>
    </location>
</feature>
<protein>
    <submittedName>
        <fullName evidence="8">GlsB/YeaQ/YmgE family stress response membrane protein</fullName>
    </submittedName>
</protein>
<sequence>MGLLGWIIFGFFAGLIARAVLPGNQRLGCLGTTLLGVGGAFVGGFLTSLWRGTDWRDPEPAGFLGAVLGAAVLLLVSRAAFGRQP</sequence>
<dbReference type="AlphaFoldDB" id="A0A3A8N9T8"/>
<name>A0A3A8N9T8_9BACT</name>
<reference evidence="9" key="1">
    <citation type="submission" date="2018-09" db="EMBL/GenBank/DDBJ databases">
        <authorList>
            <person name="Livingstone P.G."/>
            <person name="Whitworth D.E."/>
        </authorList>
    </citation>
    <scope>NUCLEOTIDE SEQUENCE [LARGE SCALE GENOMIC DNA]</scope>
    <source>
        <strain evidence="9">CA051B</strain>
    </source>
</reference>
<evidence type="ECO:0000256" key="7">
    <source>
        <dbReference type="SAM" id="Phobius"/>
    </source>
</evidence>